<dbReference type="Proteomes" id="UP000247078">
    <property type="component" value="Unassembled WGS sequence"/>
</dbReference>
<evidence type="ECO:0000313" key="2">
    <source>
        <dbReference type="EMBL" id="RAI88176.1"/>
    </source>
</evidence>
<evidence type="ECO:0000313" key="3">
    <source>
        <dbReference type="Proteomes" id="UP000247078"/>
    </source>
</evidence>
<dbReference type="EMBL" id="QLLI01000016">
    <property type="protein sequence ID" value="RAI88176.1"/>
    <property type="molecule type" value="Genomic_DNA"/>
</dbReference>
<gene>
    <name evidence="2" type="ORF">DET54_11665</name>
    <name evidence="1" type="ORF">DET56_10462</name>
</gene>
<comment type="caution">
    <text evidence="1">The sequence shown here is derived from an EMBL/GenBank/DDBJ whole genome shotgun (WGS) entry which is preliminary data.</text>
</comment>
<accession>A0A855YC31</accession>
<sequence>MSELLLDKELGAIGEAVRWTYFSSTVCIY</sequence>
<keyword evidence="4" id="KW-1185">Reference proteome</keyword>
<evidence type="ECO:0000313" key="1">
    <source>
        <dbReference type="EMBL" id="PWW42008.1"/>
    </source>
</evidence>
<proteinExistence type="predicted"/>
<dbReference type="AlphaFoldDB" id="A0A855YC31"/>
<organism evidence="1 3">
    <name type="scientific">Paenibacillus pabuli</name>
    <dbReference type="NCBI Taxonomy" id="1472"/>
    <lineage>
        <taxon>Bacteria</taxon>
        <taxon>Bacillati</taxon>
        <taxon>Bacillota</taxon>
        <taxon>Bacilli</taxon>
        <taxon>Bacillales</taxon>
        <taxon>Paenibacillaceae</taxon>
        <taxon>Paenibacillus</taxon>
    </lineage>
</organism>
<name>A0A855YC31_9BACL</name>
<dbReference type="Proteomes" id="UP000248827">
    <property type="component" value="Unassembled WGS sequence"/>
</dbReference>
<dbReference type="EMBL" id="QGTZ01000004">
    <property type="protein sequence ID" value="PWW42008.1"/>
    <property type="molecule type" value="Genomic_DNA"/>
</dbReference>
<protein>
    <submittedName>
        <fullName evidence="1">Uncharacterized protein</fullName>
    </submittedName>
</protein>
<evidence type="ECO:0000313" key="4">
    <source>
        <dbReference type="Proteomes" id="UP000248827"/>
    </source>
</evidence>
<reference evidence="1 3" key="1">
    <citation type="submission" date="2018-05" db="EMBL/GenBank/DDBJ databases">
        <title>Freshwater and sediment microbial communities from various areas in North America, analyzing microbe dynamics in response to fracking.</title>
        <authorList>
            <person name="Lamendella R."/>
        </authorList>
    </citation>
    <scope>NUCLEOTIDE SEQUENCE [LARGE SCALE GENOMIC DNA]</scope>
    <source>
        <strain evidence="1 3">DB-3</strain>
        <strain evidence="2 4">NG-13</strain>
    </source>
</reference>